<feature type="region of interest" description="Disordered" evidence="2">
    <location>
        <begin position="412"/>
        <end position="445"/>
    </location>
</feature>
<name>F4PHY5_CACFS</name>
<feature type="region of interest" description="Disordered" evidence="2">
    <location>
        <begin position="652"/>
        <end position="706"/>
    </location>
</feature>
<feature type="compositionally biased region" description="Low complexity" evidence="2">
    <location>
        <begin position="431"/>
        <end position="443"/>
    </location>
</feature>
<feature type="region of interest" description="Disordered" evidence="2">
    <location>
        <begin position="222"/>
        <end position="323"/>
    </location>
</feature>
<feature type="region of interest" description="Disordered" evidence="2">
    <location>
        <begin position="163"/>
        <end position="184"/>
    </location>
</feature>
<proteinExistence type="predicted"/>
<evidence type="ECO:0000256" key="1">
    <source>
        <dbReference type="SAM" id="Coils"/>
    </source>
</evidence>
<feature type="region of interest" description="Disordered" evidence="2">
    <location>
        <begin position="343"/>
        <end position="378"/>
    </location>
</feature>
<feature type="compositionally biased region" description="Low complexity" evidence="2">
    <location>
        <begin position="222"/>
        <end position="244"/>
    </location>
</feature>
<feature type="region of interest" description="Disordered" evidence="2">
    <location>
        <begin position="1"/>
        <end position="147"/>
    </location>
</feature>
<feature type="compositionally biased region" description="Polar residues" evidence="2">
    <location>
        <begin position="1"/>
        <end position="15"/>
    </location>
</feature>
<feature type="compositionally biased region" description="Polar residues" evidence="2">
    <location>
        <begin position="28"/>
        <end position="48"/>
    </location>
</feature>
<feature type="compositionally biased region" description="Polar residues" evidence="2">
    <location>
        <begin position="757"/>
        <end position="766"/>
    </location>
</feature>
<feature type="compositionally biased region" description="Polar residues" evidence="2">
    <location>
        <begin position="286"/>
        <end position="300"/>
    </location>
</feature>
<dbReference type="STRING" id="1054147.F4PHY5"/>
<feature type="compositionally biased region" description="Low complexity" evidence="2">
    <location>
        <begin position="16"/>
        <end position="27"/>
    </location>
</feature>
<reference evidence="4" key="1">
    <citation type="journal article" date="2011" name="Genome Res.">
        <title>Phylogeny-wide analysis of social amoeba genomes highlights ancient origins for complex intercellular communication.</title>
        <authorList>
            <person name="Heidel A.J."/>
            <person name="Lawal H.M."/>
            <person name="Felder M."/>
            <person name="Schilde C."/>
            <person name="Helps N.R."/>
            <person name="Tunggal B."/>
            <person name="Rivero F."/>
            <person name="John U."/>
            <person name="Schleicher M."/>
            <person name="Eichinger L."/>
            <person name="Platzer M."/>
            <person name="Noegel A.A."/>
            <person name="Schaap P."/>
            <person name="Gloeckner G."/>
        </authorList>
    </citation>
    <scope>NUCLEOTIDE SEQUENCE [LARGE SCALE GENOMIC DNA]</scope>
    <source>
        <strain evidence="4">SH3</strain>
    </source>
</reference>
<feature type="compositionally biased region" description="Low complexity" evidence="2">
    <location>
        <begin position="740"/>
        <end position="750"/>
    </location>
</feature>
<keyword evidence="4" id="KW-1185">Reference proteome</keyword>
<evidence type="ECO:0000313" key="3">
    <source>
        <dbReference type="EMBL" id="EGG24472.1"/>
    </source>
</evidence>
<protein>
    <submittedName>
        <fullName evidence="3">Uncharacterized protein</fullName>
    </submittedName>
</protein>
<sequence length="782" mass="87193">MSTVPTTQSSGPQIITTSLLSPRPTTLQIKKQTTTRNTQQINPSTVNIPSHTLPATATTTTTTTATTTPSSSSSTTSSSVAKPPAPVQLKTSPTKTISLKPPQKPSSPPTTQPAVPSLNQPPPLKPASSSPSTVDEPAPVSTPVGNSPTELTIIKSIHPLDSGVATDNANNQIDTPSPPSPFYDVAQLQTTTDATTATTTTTTENPAMAIVSYDNIESIDANSSNNNDSVIVITNNNNNNSNNTPKPISDSTTLGTKHLSTTKQTQEKRITELEKDLERERKKVQALSTQLKAPSNSIKPNYNNQNNQNNNNNSNNNQTNNVHTKTPLYKQQTTAPRNIVNFLPNQQQQQSNHRIVGSKDKSRPTNNNNTTVSNAFDNLKKQKLTHELEDEIDPIDSQSDNSSDNSTILYHQPQQQQQPQHLNSLIPKQPSSTSVTTITTTTTQENEDIKRVNEKLRLRLKNVKKAINGEFDLPETKSDEHIKSYIGSTIKSEFEKLLQQNSNNNNNNRNNQQQLLVLEEQIKLLTQEVDFWKSEQVAESIKVGKLMQELGERKAKNRQLFEKLESTETALDKKNQEILLNKATSEKVMEGLSKEVDIKSRSIDQLKDMLERERDSFRCKETEYANELAIWKDATKKAFDKLNEYQQLALEQKQQQTNHSQASQSQSQTEQTLDLGANKEQEADSHTSSSSSPQEEEEEEENQNKTHNEDDILVSQYQQPIQAADDLSITFDYEYAPLPNQQQNQSQQDQPMEDCQDNTLSKYQDPLLQSNMTLTQFIELNK</sequence>
<evidence type="ECO:0000256" key="2">
    <source>
        <dbReference type="SAM" id="MobiDB-lite"/>
    </source>
</evidence>
<feature type="coiled-coil region" evidence="1">
    <location>
        <begin position="508"/>
        <end position="577"/>
    </location>
</feature>
<keyword evidence="1" id="KW-0175">Coiled coil</keyword>
<feature type="region of interest" description="Disordered" evidence="2">
    <location>
        <begin position="738"/>
        <end position="766"/>
    </location>
</feature>
<feature type="compositionally biased region" description="Polar residues" evidence="2">
    <location>
        <begin position="165"/>
        <end position="175"/>
    </location>
</feature>
<feature type="compositionally biased region" description="Low complexity" evidence="2">
    <location>
        <begin position="652"/>
        <end position="672"/>
    </location>
</feature>
<feature type="compositionally biased region" description="Low complexity" evidence="2">
    <location>
        <begin position="301"/>
        <end position="321"/>
    </location>
</feature>
<feature type="compositionally biased region" description="Polar residues" evidence="2">
    <location>
        <begin position="364"/>
        <end position="376"/>
    </location>
</feature>
<feature type="compositionally biased region" description="Pro residues" evidence="2">
    <location>
        <begin position="102"/>
        <end position="111"/>
    </location>
</feature>
<accession>F4PHY5</accession>
<dbReference type="KEGG" id="dfa:DFA_02715"/>
<organism evidence="3 4">
    <name type="scientific">Cavenderia fasciculata</name>
    <name type="common">Slime mold</name>
    <name type="synonym">Dictyostelium fasciculatum</name>
    <dbReference type="NCBI Taxonomy" id="261658"/>
    <lineage>
        <taxon>Eukaryota</taxon>
        <taxon>Amoebozoa</taxon>
        <taxon>Evosea</taxon>
        <taxon>Eumycetozoa</taxon>
        <taxon>Dictyostelia</taxon>
        <taxon>Acytosteliales</taxon>
        <taxon>Cavenderiaceae</taxon>
        <taxon>Cavenderia</taxon>
    </lineage>
</organism>
<dbReference type="Proteomes" id="UP000007797">
    <property type="component" value="Unassembled WGS sequence"/>
</dbReference>
<feature type="compositionally biased region" description="Polar residues" evidence="2">
    <location>
        <begin position="343"/>
        <end position="353"/>
    </location>
</feature>
<gene>
    <name evidence="3" type="ORF">DFA_02715</name>
</gene>
<dbReference type="GeneID" id="14877165"/>
<dbReference type="EMBL" id="GL883006">
    <property type="protein sequence ID" value="EGG24472.1"/>
    <property type="molecule type" value="Genomic_DNA"/>
</dbReference>
<dbReference type="OMA" id="EMDEHEQ"/>
<feature type="compositionally biased region" description="Low complexity" evidence="2">
    <location>
        <begin position="49"/>
        <end position="82"/>
    </location>
</feature>
<dbReference type="RefSeq" id="XP_004362323.1">
    <property type="nucleotide sequence ID" value="XM_004362266.1"/>
</dbReference>
<evidence type="ECO:0000313" key="4">
    <source>
        <dbReference type="Proteomes" id="UP000007797"/>
    </source>
</evidence>
<feature type="compositionally biased region" description="Basic and acidic residues" evidence="2">
    <location>
        <begin position="265"/>
        <end position="283"/>
    </location>
</feature>
<dbReference type="AlphaFoldDB" id="F4PHY5"/>
<feature type="compositionally biased region" description="Polar residues" evidence="2">
    <location>
        <begin position="245"/>
        <end position="264"/>
    </location>
</feature>